<dbReference type="GO" id="GO:0046872">
    <property type="term" value="F:metal ion binding"/>
    <property type="evidence" value="ECO:0007669"/>
    <property type="project" value="UniProtKB-KW"/>
</dbReference>
<dbReference type="InterPro" id="IPR018228">
    <property type="entry name" value="DNase_TatD-rel_CS"/>
</dbReference>
<comment type="caution">
    <text evidence="4">The sequence shown here is derived from an EMBL/GenBank/DDBJ whole genome shotgun (WGS) entry which is preliminary data.</text>
</comment>
<dbReference type="PIRSF" id="PIRSF005902">
    <property type="entry name" value="DNase_TatD"/>
    <property type="match status" value="1"/>
</dbReference>
<dbReference type="EMBL" id="PFHJ01000010">
    <property type="protein sequence ID" value="PIW91546.1"/>
    <property type="molecule type" value="Genomic_DNA"/>
</dbReference>
<dbReference type="Gene3D" id="3.20.20.140">
    <property type="entry name" value="Metal-dependent hydrolases"/>
    <property type="match status" value="1"/>
</dbReference>
<keyword evidence="2" id="KW-0378">Hydrolase</keyword>
<protein>
    <recommendedName>
        <fullName evidence="6">Hydrolase TatD</fullName>
    </recommendedName>
</protein>
<feature type="binding site" evidence="3">
    <location>
        <position position="245"/>
    </location>
    <ligand>
        <name>a divalent metal cation</name>
        <dbReference type="ChEBI" id="CHEBI:60240"/>
        <label>1</label>
    </ligand>
</feature>
<name>A0A2H9N1V0_9BACT</name>
<accession>A0A2H9N1V0</accession>
<organism evidence="4 5">
    <name type="scientific">Candidatus Nealsonbacteria bacterium CG_4_8_14_3_um_filter_37_36</name>
    <dbReference type="NCBI Taxonomy" id="1974688"/>
    <lineage>
        <taxon>Bacteria</taxon>
        <taxon>Candidatus Nealsoniibacteriota</taxon>
    </lineage>
</organism>
<dbReference type="Pfam" id="PF01026">
    <property type="entry name" value="TatD_DNase"/>
    <property type="match status" value="1"/>
</dbReference>
<evidence type="ECO:0000256" key="1">
    <source>
        <dbReference type="ARBA" id="ARBA00022723"/>
    </source>
</evidence>
<dbReference type="InterPro" id="IPR032466">
    <property type="entry name" value="Metal_Hydrolase"/>
</dbReference>
<dbReference type="SUPFAM" id="SSF51556">
    <property type="entry name" value="Metallo-dependent hydrolases"/>
    <property type="match status" value="1"/>
</dbReference>
<feature type="binding site" evidence="3">
    <location>
        <position position="125"/>
    </location>
    <ligand>
        <name>a divalent metal cation</name>
        <dbReference type="ChEBI" id="CHEBI:60240"/>
        <label>1</label>
    </ligand>
</feature>
<feature type="binding site" evidence="3">
    <location>
        <position position="168"/>
    </location>
    <ligand>
        <name>a divalent metal cation</name>
        <dbReference type="ChEBI" id="CHEBI:60240"/>
        <label>2</label>
    </ligand>
</feature>
<dbReference type="GO" id="GO:0016788">
    <property type="term" value="F:hydrolase activity, acting on ester bonds"/>
    <property type="evidence" value="ECO:0007669"/>
    <property type="project" value="InterPro"/>
</dbReference>
<evidence type="ECO:0008006" key="6">
    <source>
        <dbReference type="Google" id="ProtNLM"/>
    </source>
</evidence>
<feature type="binding site" evidence="3">
    <location>
        <position position="8"/>
    </location>
    <ligand>
        <name>a divalent metal cation</name>
        <dbReference type="ChEBI" id="CHEBI:60240"/>
        <label>1</label>
    </ligand>
</feature>
<dbReference type="Proteomes" id="UP000236840">
    <property type="component" value="Unassembled WGS sequence"/>
</dbReference>
<dbReference type="AlphaFoldDB" id="A0A2H9N1V0"/>
<dbReference type="NCBIfam" id="TIGR00010">
    <property type="entry name" value="YchF/TatD family DNA exonuclease"/>
    <property type="match status" value="1"/>
</dbReference>
<evidence type="ECO:0000313" key="4">
    <source>
        <dbReference type="EMBL" id="PIW91546.1"/>
    </source>
</evidence>
<feature type="binding site" evidence="3">
    <location>
        <position position="194"/>
    </location>
    <ligand>
        <name>a divalent metal cation</name>
        <dbReference type="ChEBI" id="CHEBI:60240"/>
        <label>2</label>
    </ligand>
</feature>
<gene>
    <name evidence="4" type="ORF">COZ90_00405</name>
</gene>
<feature type="binding site" evidence="3">
    <location>
        <position position="6"/>
    </location>
    <ligand>
        <name>a divalent metal cation</name>
        <dbReference type="ChEBI" id="CHEBI:60240"/>
        <label>1</label>
    </ligand>
</feature>
<dbReference type="FunFam" id="3.20.20.140:FF:000005">
    <property type="entry name" value="TatD family hydrolase"/>
    <property type="match status" value="1"/>
</dbReference>
<dbReference type="InterPro" id="IPR001130">
    <property type="entry name" value="TatD-like"/>
</dbReference>
<reference evidence="5" key="1">
    <citation type="submission" date="2017-09" db="EMBL/GenBank/DDBJ databases">
        <title>Depth-based differentiation of microbial function through sediment-hosted aquifers and enrichment of novel symbionts in the deep terrestrial subsurface.</title>
        <authorList>
            <person name="Probst A.J."/>
            <person name="Ladd B."/>
            <person name="Jarett J.K."/>
            <person name="Geller-Mcgrath D.E."/>
            <person name="Sieber C.M.K."/>
            <person name="Emerson J.B."/>
            <person name="Anantharaman K."/>
            <person name="Thomas B.C."/>
            <person name="Malmstrom R."/>
            <person name="Stieglmeier M."/>
            <person name="Klingl A."/>
            <person name="Woyke T."/>
            <person name="Ryan C.M."/>
            <person name="Banfield J.F."/>
        </authorList>
    </citation>
    <scope>NUCLEOTIDE SEQUENCE [LARGE SCALE GENOMIC DNA]</scope>
</reference>
<dbReference type="CDD" id="cd01310">
    <property type="entry name" value="TatD_DNAse"/>
    <property type="match status" value="1"/>
</dbReference>
<dbReference type="PANTHER" id="PTHR46124:SF2">
    <property type="entry name" value="D-AMINOACYL-TRNA DEACYLASE"/>
    <property type="match status" value="1"/>
</dbReference>
<dbReference type="GO" id="GO:0004536">
    <property type="term" value="F:DNA nuclease activity"/>
    <property type="evidence" value="ECO:0007669"/>
    <property type="project" value="InterPro"/>
</dbReference>
<dbReference type="PANTHER" id="PTHR46124">
    <property type="entry name" value="D-AMINOACYL-TRNA DEACYLASE"/>
    <property type="match status" value="1"/>
</dbReference>
<keyword evidence="1 3" id="KW-0479">Metal-binding</keyword>
<evidence type="ECO:0000313" key="5">
    <source>
        <dbReference type="Proteomes" id="UP000236840"/>
    </source>
</evidence>
<evidence type="ECO:0000256" key="2">
    <source>
        <dbReference type="ARBA" id="ARBA00022801"/>
    </source>
</evidence>
<dbReference type="PROSITE" id="PS01137">
    <property type="entry name" value="TATD_1"/>
    <property type="match status" value="1"/>
</dbReference>
<evidence type="ECO:0000256" key="3">
    <source>
        <dbReference type="PIRSR" id="PIRSR005902-1"/>
    </source>
</evidence>
<sequence length="299" mass="34653">MLIDTHAHLNFNAYKADADEVIRRSLEQRRRGKKKIYFLRPLDNQVWMINVGTNYETSKRAVEIARGHEKGVYAVVGLHPIHLETGLVKIKNDVEEIEVKAREEEFDYEKYKGLAKSEKVVAIGEIGLDYYYKPKTKRKLELFKEKQRTVLGQQLNLAKESNLPVIFHCRMAHQDLIDFLKENPEIRPEKAVAHGFVGNLEELQKYLDFGYYIGINGIIFKNIEGIDFGENIKRTPLDKILIETDCPYLTPPPMEGRNEPLYVKYIAEKIARIKNISFDEVAEITTKNAKKLFKIRASI</sequence>
<dbReference type="InterPro" id="IPR015991">
    <property type="entry name" value="TatD/YcfH-like"/>
</dbReference>
<proteinExistence type="predicted"/>